<protein>
    <submittedName>
        <fullName evidence="1">21691_t:CDS:1</fullName>
    </submittedName>
</protein>
<reference evidence="1" key="1">
    <citation type="submission" date="2021-06" db="EMBL/GenBank/DDBJ databases">
        <authorList>
            <person name="Kallberg Y."/>
            <person name="Tangrot J."/>
            <person name="Rosling A."/>
        </authorList>
    </citation>
    <scope>NUCLEOTIDE SEQUENCE</scope>
    <source>
        <strain evidence="1">MA461A</strain>
    </source>
</reference>
<keyword evidence="2" id="KW-1185">Reference proteome</keyword>
<comment type="caution">
    <text evidence="1">The sequence shown here is derived from an EMBL/GenBank/DDBJ whole genome shotgun (WGS) entry which is preliminary data.</text>
</comment>
<gene>
    <name evidence="1" type="ORF">RPERSI_LOCUS25670</name>
</gene>
<evidence type="ECO:0000313" key="2">
    <source>
        <dbReference type="Proteomes" id="UP000789920"/>
    </source>
</evidence>
<proteinExistence type="predicted"/>
<sequence>SPYELPGGPAEVIAKLIKTIKGILHSYKRLFSKDRTSAKADKASMSVEKKDSSKKIET</sequence>
<dbReference type="Proteomes" id="UP000789920">
    <property type="component" value="Unassembled WGS sequence"/>
</dbReference>
<organism evidence="1 2">
    <name type="scientific">Racocetra persica</name>
    <dbReference type="NCBI Taxonomy" id="160502"/>
    <lineage>
        <taxon>Eukaryota</taxon>
        <taxon>Fungi</taxon>
        <taxon>Fungi incertae sedis</taxon>
        <taxon>Mucoromycota</taxon>
        <taxon>Glomeromycotina</taxon>
        <taxon>Glomeromycetes</taxon>
        <taxon>Diversisporales</taxon>
        <taxon>Gigasporaceae</taxon>
        <taxon>Racocetra</taxon>
    </lineage>
</organism>
<evidence type="ECO:0000313" key="1">
    <source>
        <dbReference type="EMBL" id="CAG8821835.1"/>
    </source>
</evidence>
<name>A0ACA9S2M5_9GLOM</name>
<dbReference type="EMBL" id="CAJVQC010085411">
    <property type="protein sequence ID" value="CAG8821835.1"/>
    <property type="molecule type" value="Genomic_DNA"/>
</dbReference>
<feature type="non-terminal residue" evidence="1">
    <location>
        <position position="1"/>
    </location>
</feature>
<accession>A0ACA9S2M5</accession>